<name>A0A6T9Y1H1_ALTMA</name>
<evidence type="ECO:0000313" key="3">
    <source>
        <dbReference type="Proteomes" id="UP000509458"/>
    </source>
</evidence>
<accession>A0A6T9Y1H1</accession>
<proteinExistence type="predicted"/>
<sequence length="191" mass="21118">MKNSIKNFALTCAVCMCMATSAFATPIFSGTELVDPDLVRKNVTLTKFGDLTLRNTSWGFWDGTSQDFLESYNIIIFDIPITEFPFLTALLSYQNNPSVANPYLTMDKPFNLNNFEAAAFFEDGFNRFRMQLVGGANGAPYNGQDFYLENIYLGNYTYVAPPATNISEPSSISILACLVALIAFGRKAKAS</sequence>
<keyword evidence="1" id="KW-0732">Signal</keyword>
<evidence type="ECO:0000256" key="1">
    <source>
        <dbReference type="SAM" id="SignalP"/>
    </source>
</evidence>
<evidence type="ECO:0008006" key="4">
    <source>
        <dbReference type="Google" id="ProtNLM"/>
    </source>
</evidence>
<dbReference type="EMBL" id="LR812090">
    <property type="protein sequence ID" value="CAB9494922.1"/>
    <property type="molecule type" value="Genomic_DNA"/>
</dbReference>
<reference evidence="2 3" key="1">
    <citation type="submission" date="2020-06" db="EMBL/GenBank/DDBJ databases">
        <authorList>
            <person name="Duchaud E."/>
        </authorList>
    </citation>
    <scope>NUCLEOTIDE SEQUENCE [LARGE SCALE GENOMIC DNA]</scope>
    <source>
        <strain evidence="2">Alteromonas fortis</strain>
    </source>
</reference>
<dbReference type="AlphaFoldDB" id="A0A6T9Y1H1"/>
<feature type="signal peptide" evidence="1">
    <location>
        <begin position="1"/>
        <end position="24"/>
    </location>
</feature>
<feature type="chain" id="PRO_5029450565" description="PEP-CTERM protein-sorting domain-containing protein" evidence="1">
    <location>
        <begin position="25"/>
        <end position="191"/>
    </location>
</feature>
<organism evidence="2 3">
    <name type="scientific">Alteromonas macleodii</name>
    <name type="common">Pseudoalteromonas macleodii</name>
    <dbReference type="NCBI Taxonomy" id="28108"/>
    <lineage>
        <taxon>Bacteria</taxon>
        <taxon>Pseudomonadati</taxon>
        <taxon>Pseudomonadota</taxon>
        <taxon>Gammaproteobacteria</taxon>
        <taxon>Alteromonadales</taxon>
        <taxon>Alteromonadaceae</taxon>
        <taxon>Alteromonas/Salinimonas group</taxon>
        <taxon>Alteromonas</taxon>
    </lineage>
</organism>
<evidence type="ECO:0000313" key="2">
    <source>
        <dbReference type="EMBL" id="CAB9494922.1"/>
    </source>
</evidence>
<protein>
    <recommendedName>
        <fullName evidence="4">PEP-CTERM protein-sorting domain-containing protein</fullName>
    </recommendedName>
</protein>
<gene>
    <name evidence="2" type="ORF">ALFOR1_40304</name>
</gene>
<dbReference type="RefSeq" id="WP_179984215.1">
    <property type="nucleotide sequence ID" value="NZ_LR812090.1"/>
</dbReference>
<dbReference type="Proteomes" id="UP000509458">
    <property type="component" value="Chromosome"/>
</dbReference>